<dbReference type="InterPro" id="IPR003615">
    <property type="entry name" value="HNH_nuc"/>
</dbReference>
<keyword evidence="3" id="KW-1185">Reference proteome</keyword>
<accession>A0A9X0W643</accession>
<protein>
    <recommendedName>
        <fullName evidence="1">HNH nuclease domain-containing protein</fullName>
    </recommendedName>
</protein>
<dbReference type="AlphaFoldDB" id="A0A9X0W643"/>
<reference evidence="2 3" key="1">
    <citation type="journal article" date="2020" name="Microorganisms">
        <title>Osmotic Adaptation and Compatible Solute Biosynthesis of Phototrophic Bacteria as Revealed from Genome Analyses.</title>
        <authorList>
            <person name="Imhoff J.F."/>
            <person name="Rahn T."/>
            <person name="Kunzel S."/>
            <person name="Keller A."/>
            <person name="Neulinger S.C."/>
        </authorList>
    </citation>
    <scope>NUCLEOTIDE SEQUENCE [LARGE SCALE GENOMIC DNA]</scope>
    <source>
        <strain evidence="2 3">DSM 25653</strain>
    </source>
</reference>
<evidence type="ECO:0000313" key="2">
    <source>
        <dbReference type="EMBL" id="MBK1617525.1"/>
    </source>
</evidence>
<organism evidence="2 3">
    <name type="scientific">Lamprobacter modestohalophilus</name>
    <dbReference type="NCBI Taxonomy" id="1064514"/>
    <lineage>
        <taxon>Bacteria</taxon>
        <taxon>Pseudomonadati</taxon>
        <taxon>Pseudomonadota</taxon>
        <taxon>Gammaproteobacteria</taxon>
        <taxon>Chromatiales</taxon>
        <taxon>Chromatiaceae</taxon>
        <taxon>Lamprobacter</taxon>
    </lineage>
</organism>
<dbReference type="SMART" id="SM00507">
    <property type="entry name" value="HNHc"/>
    <property type="match status" value="1"/>
</dbReference>
<evidence type="ECO:0000259" key="1">
    <source>
        <dbReference type="SMART" id="SM00507"/>
    </source>
</evidence>
<name>A0A9X0W643_9GAMM</name>
<feature type="domain" description="HNH nuclease" evidence="1">
    <location>
        <begin position="117"/>
        <end position="170"/>
    </location>
</feature>
<dbReference type="EMBL" id="NRRY01000003">
    <property type="protein sequence ID" value="MBK1617525.1"/>
    <property type="molecule type" value="Genomic_DNA"/>
</dbReference>
<dbReference type="Proteomes" id="UP001138768">
    <property type="component" value="Unassembled WGS sequence"/>
</dbReference>
<gene>
    <name evidence="2" type="ORF">CKO42_03470</name>
</gene>
<proteinExistence type="predicted"/>
<evidence type="ECO:0000313" key="3">
    <source>
        <dbReference type="Proteomes" id="UP001138768"/>
    </source>
</evidence>
<comment type="caution">
    <text evidence="2">The sequence shown here is derived from an EMBL/GenBank/DDBJ whole genome shotgun (WGS) entry which is preliminary data.</text>
</comment>
<sequence>MLLRSPRERPSLLIPVTRSTNGLFLADWLDPVTGERGTTKAALKVCKYCLRALNWRGYSNPRDRLMLADGLLQTGPAIWEQFSISEFLMEYSTFFRSRPSRRDTTAPLNVYVDDWPRISEARRRAAGWRCEQCGVHLSSQPSLLHCHHRSGVVTDNSNSNLTVLCALCHASQPDHEHMSVPASHRTQINRLRIAQGIRPK</sequence>